<keyword evidence="1 4" id="KW-0853">WD repeat</keyword>
<reference evidence="5 6" key="1">
    <citation type="submission" date="2018-06" db="EMBL/GenBank/DDBJ databases">
        <title>A transcriptomic atlas of mushroom development highlights an independent origin of complex multicellularity.</title>
        <authorList>
            <consortium name="DOE Joint Genome Institute"/>
            <person name="Krizsan K."/>
            <person name="Almasi E."/>
            <person name="Merenyi Z."/>
            <person name="Sahu N."/>
            <person name="Viragh M."/>
            <person name="Koszo T."/>
            <person name="Mondo S."/>
            <person name="Kiss B."/>
            <person name="Balint B."/>
            <person name="Kues U."/>
            <person name="Barry K."/>
            <person name="Hegedus J.C."/>
            <person name="Henrissat B."/>
            <person name="Johnson J."/>
            <person name="Lipzen A."/>
            <person name="Ohm R."/>
            <person name="Nagy I."/>
            <person name="Pangilinan J."/>
            <person name="Yan J."/>
            <person name="Xiong Y."/>
            <person name="Grigoriev I.V."/>
            <person name="Hibbett D.S."/>
            <person name="Nagy L.G."/>
        </authorList>
    </citation>
    <scope>NUCLEOTIDE SEQUENCE [LARGE SCALE GENOMIC DNA]</scope>
    <source>
        <strain evidence="5 6">SZMC22713</strain>
    </source>
</reference>
<dbReference type="Proteomes" id="UP000294933">
    <property type="component" value="Unassembled WGS sequence"/>
</dbReference>
<evidence type="ECO:0000256" key="1">
    <source>
        <dbReference type="ARBA" id="ARBA00022574"/>
    </source>
</evidence>
<evidence type="ECO:0000313" key="6">
    <source>
        <dbReference type="Proteomes" id="UP000294933"/>
    </source>
</evidence>
<dbReference type="PROSITE" id="PS50294">
    <property type="entry name" value="WD_REPEATS_REGION"/>
    <property type="match status" value="3"/>
</dbReference>
<dbReference type="Gene3D" id="2.130.10.10">
    <property type="entry name" value="YVTN repeat-like/Quinoprotein amine dehydrogenase"/>
    <property type="match status" value="2"/>
</dbReference>
<dbReference type="CDD" id="cd00200">
    <property type="entry name" value="WD40"/>
    <property type="match status" value="1"/>
</dbReference>
<dbReference type="OrthoDB" id="2306at2759"/>
<evidence type="ECO:0000313" key="5">
    <source>
        <dbReference type="EMBL" id="TDL25119.1"/>
    </source>
</evidence>
<dbReference type="GO" id="GO:0030042">
    <property type="term" value="P:actin filament depolymerization"/>
    <property type="evidence" value="ECO:0007669"/>
    <property type="project" value="TreeGrafter"/>
</dbReference>
<dbReference type="PROSITE" id="PS50082">
    <property type="entry name" value="WD_REPEATS_2"/>
    <property type="match status" value="5"/>
</dbReference>
<dbReference type="STRING" id="50990.A0A4Y7QE26"/>
<dbReference type="Pfam" id="PF23410">
    <property type="entry name" value="Beta-prop_VPS8"/>
    <property type="match status" value="1"/>
</dbReference>
<keyword evidence="2" id="KW-0677">Repeat</keyword>
<dbReference type="EMBL" id="ML170164">
    <property type="protein sequence ID" value="TDL25119.1"/>
    <property type="molecule type" value="Genomic_DNA"/>
</dbReference>
<feature type="repeat" description="WD" evidence="4">
    <location>
        <begin position="231"/>
        <end position="272"/>
    </location>
</feature>
<proteinExistence type="inferred from homology"/>
<dbReference type="PROSITE" id="PS00678">
    <property type="entry name" value="WD_REPEATS_1"/>
    <property type="match status" value="1"/>
</dbReference>
<dbReference type="PANTHER" id="PTHR19856">
    <property type="entry name" value="WD-REPEATCONTAINING PROTEIN WDR1"/>
    <property type="match status" value="1"/>
</dbReference>
<dbReference type="Pfam" id="PF00400">
    <property type="entry name" value="WD40"/>
    <property type="match status" value="4"/>
</dbReference>
<dbReference type="FunFam" id="2.130.10.10:FF:000167">
    <property type="entry name" value="Actin-interacting protein 1"/>
    <property type="match status" value="1"/>
</dbReference>
<dbReference type="InterPro" id="IPR019775">
    <property type="entry name" value="WD40_repeat_CS"/>
</dbReference>
<accession>A0A4Y7QE26</accession>
<name>A0A4Y7QE26_9AGAM</name>
<dbReference type="PRINTS" id="PR00320">
    <property type="entry name" value="GPROTEINBRPT"/>
</dbReference>
<comment type="similarity">
    <text evidence="3">Belongs to the WD repeat AIP1 family.</text>
</comment>
<dbReference type="PANTHER" id="PTHR19856:SF0">
    <property type="entry name" value="WD REPEAT-CONTAINING PROTEIN 1"/>
    <property type="match status" value="1"/>
</dbReference>
<evidence type="ECO:0000256" key="2">
    <source>
        <dbReference type="ARBA" id="ARBA00022737"/>
    </source>
</evidence>
<feature type="repeat" description="WD" evidence="4">
    <location>
        <begin position="478"/>
        <end position="519"/>
    </location>
</feature>
<feature type="repeat" description="WD" evidence="4">
    <location>
        <begin position="56"/>
        <end position="88"/>
    </location>
</feature>
<dbReference type="GO" id="GO:0030864">
    <property type="term" value="C:cortical actin cytoskeleton"/>
    <property type="evidence" value="ECO:0007669"/>
    <property type="project" value="TreeGrafter"/>
</dbReference>
<dbReference type="InterPro" id="IPR036322">
    <property type="entry name" value="WD40_repeat_dom_sf"/>
</dbReference>
<evidence type="ECO:0000256" key="3">
    <source>
        <dbReference type="ARBA" id="ARBA00038366"/>
    </source>
</evidence>
<sequence>MATTPPYSPVRLYPCNPNTERGVSIKLSVSKDKLIYANGKTVVIRDLKNPALTSVYSGHVRNVSVARFSPTGYYCASADVQGTVRIWDTIGEENILKGEYKTISGKINDLAWDSESKRIIAVGDGRGKFGHAFIFDTGNSVGEISGHSKSINAVSIRHQRPFRAATASDDGQIVFHQGVPFKYDRTIKTHTKFVHDVRFASSGEFFASAGSDIKIFVYDGKTGDTLGEFTEGGHQGSVMSCSWSTDNKLLATSSLDCTVKLWDVETRKAIQTWSLGTGIPNQQVGSVWSSEGEIVSLSMSGDLNIFDQRVGDKPSRILKGPQKAITAGSLTSSGTFLTGSADGRIMSFSETSEADSLDGEGHSNLVVDITSSKDLTYSVGFDDRLREISPDGKAFTQAMATLSSQPKSTAVGPDGSVFVAEIAQIEVFRSNQKISELSVEYGPSSVAVGNQTVAVGGEDKKIYLYSWTGDALKELGTLEENRGTITAISFSPDGSLLAAGDSTGKIVLYNVQDQKASSNMLHIESRWTNHSARVLSLSWTADGAHIASGSLDTHVYIWSVSRPLSPIAIRNAGPGGVNFVVWLSSDGAKGRVASAGADACVRTWDVVFKD</sequence>
<dbReference type="InterPro" id="IPR015943">
    <property type="entry name" value="WD40/YVTN_repeat-like_dom_sf"/>
</dbReference>
<dbReference type="InterPro" id="IPR001680">
    <property type="entry name" value="WD40_rpt"/>
</dbReference>
<dbReference type="GO" id="GO:0051015">
    <property type="term" value="F:actin filament binding"/>
    <property type="evidence" value="ECO:0007669"/>
    <property type="project" value="TreeGrafter"/>
</dbReference>
<organism evidence="5 6">
    <name type="scientific">Rickenella mellea</name>
    <dbReference type="NCBI Taxonomy" id="50990"/>
    <lineage>
        <taxon>Eukaryota</taxon>
        <taxon>Fungi</taxon>
        <taxon>Dikarya</taxon>
        <taxon>Basidiomycota</taxon>
        <taxon>Agaricomycotina</taxon>
        <taxon>Agaricomycetes</taxon>
        <taxon>Hymenochaetales</taxon>
        <taxon>Rickenellaceae</taxon>
        <taxon>Rickenella</taxon>
    </lineage>
</organism>
<dbReference type="SMART" id="SM00320">
    <property type="entry name" value="WD40"/>
    <property type="match status" value="11"/>
</dbReference>
<protein>
    <submittedName>
        <fullName evidence="5">WD40 repeat-like protein</fullName>
    </submittedName>
</protein>
<dbReference type="FunFam" id="2.130.10.10:FF:000102">
    <property type="entry name" value="Actin-interacting protein 1"/>
    <property type="match status" value="1"/>
</dbReference>
<dbReference type="SUPFAM" id="SSF50978">
    <property type="entry name" value="WD40 repeat-like"/>
    <property type="match status" value="2"/>
</dbReference>
<feature type="repeat" description="WD" evidence="4">
    <location>
        <begin position="187"/>
        <end position="228"/>
    </location>
</feature>
<dbReference type="AlphaFoldDB" id="A0A4Y7QE26"/>
<gene>
    <name evidence="5" type="ORF">BD410DRAFT_819904</name>
</gene>
<keyword evidence="6" id="KW-1185">Reference proteome</keyword>
<dbReference type="InterPro" id="IPR020472">
    <property type="entry name" value="WD40_PAC1"/>
</dbReference>
<feature type="repeat" description="WD" evidence="4">
    <location>
        <begin position="527"/>
        <end position="561"/>
    </location>
</feature>
<evidence type="ECO:0000256" key="4">
    <source>
        <dbReference type="PROSITE-ProRule" id="PRU00221"/>
    </source>
</evidence>
<dbReference type="VEuPathDB" id="FungiDB:BD410DRAFT_819904"/>